<evidence type="ECO:0000256" key="5">
    <source>
        <dbReference type="SAM" id="SignalP"/>
    </source>
</evidence>
<dbReference type="InterPro" id="IPR002491">
    <property type="entry name" value="ABC_transptr_periplasmic_BD"/>
</dbReference>
<dbReference type="PANTHER" id="PTHR30532:SF26">
    <property type="entry name" value="IRON(3+)-HYDROXAMATE-BINDING PROTEIN FHUD"/>
    <property type="match status" value="1"/>
</dbReference>
<dbReference type="GO" id="GO:0030288">
    <property type="term" value="C:outer membrane-bounded periplasmic space"/>
    <property type="evidence" value="ECO:0007669"/>
    <property type="project" value="TreeGrafter"/>
</dbReference>
<protein>
    <submittedName>
        <fullName evidence="7">Iron compound ABC transporter, iron compound-binding protein</fullName>
    </submittedName>
</protein>
<keyword evidence="4 5" id="KW-0732">Signal</keyword>
<dbReference type="Pfam" id="PF01497">
    <property type="entry name" value="Peripla_BP_2"/>
    <property type="match status" value="1"/>
</dbReference>
<evidence type="ECO:0000256" key="4">
    <source>
        <dbReference type="ARBA" id="ARBA00022729"/>
    </source>
</evidence>
<comment type="caution">
    <text evidence="7">The sequence shown here is derived from an EMBL/GenBank/DDBJ whole genome shotgun (WGS) entry which is preliminary data.</text>
</comment>
<accession>X0PDY8</accession>
<sequence>MKHFKVRWLLVALLALLAVVTFSQSPVQAASSSGTHIFKAKNGNIKVPNNPKRIVVRTYMGQVLTLKGNVVGSTTWDLNNPFIAKSTRDKVTNVGTPMNAEAVLKLKPDLIITDTEADVKAMSKIAPTVLIPYTEMRNINKINNRFAQLLNKQSEAKQWAKNFKQAAAKDRKKLDKAGITKQKTVGIYELQDGKLYVYGTNFGRGGQALTTGLNFTLPKKIKAIDKGAGFKQISVEALPQYQADYMFFTSYSTKGKADQELKDLQANPVWKNLKAVKAKHVITLPFQKMYYYDQTATMAQLDLVTNALLKAGK</sequence>
<dbReference type="EMBL" id="AZGA01000084">
    <property type="protein sequence ID" value="KRM31053.1"/>
    <property type="molecule type" value="Genomic_DNA"/>
</dbReference>
<feature type="signal peptide" evidence="5">
    <location>
        <begin position="1"/>
        <end position="29"/>
    </location>
</feature>
<dbReference type="Proteomes" id="UP000051236">
    <property type="component" value="Unassembled WGS sequence"/>
</dbReference>
<dbReference type="Gene3D" id="3.40.50.1980">
    <property type="entry name" value="Nitrogenase molybdenum iron protein domain"/>
    <property type="match status" value="2"/>
</dbReference>
<proteinExistence type="inferred from homology"/>
<dbReference type="PROSITE" id="PS50983">
    <property type="entry name" value="FE_B12_PBP"/>
    <property type="match status" value="1"/>
</dbReference>
<evidence type="ECO:0000313" key="7">
    <source>
        <dbReference type="EMBL" id="KRM31053.1"/>
    </source>
</evidence>
<feature type="domain" description="Fe/B12 periplasmic-binding" evidence="6">
    <location>
        <begin position="52"/>
        <end position="312"/>
    </location>
</feature>
<dbReference type="SUPFAM" id="SSF53807">
    <property type="entry name" value="Helical backbone' metal receptor"/>
    <property type="match status" value="1"/>
</dbReference>
<evidence type="ECO:0000256" key="1">
    <source>
        <dbReference type="ARBA" id="ARBA00004196"/>
    </source>
</evidence>
<dbReference type="OrthoDB" id="2241086at2"/>
<evidence type="ECO:0000313" key="8">
    <source>
        <dbReference type="Proteomes" id="UP000051236"/>
    </source>
</evidence>
<gene>
    <name evidence="7" type="ORF">FC83_GL001055</name>
</gene>
<evidence type="ECO:0000256" key="2">
    <source>
        <dbReference type="ARBA" id="ARBA00008814"/>
    </source>
</evidence>
<dbReference type="PANTHER" id="PTHR30532">
    <property type="entry name" value="IRON III DICITRATE-BINDING PERIPLASMIC PROTEIN"/>
    <property type="match status" value="1"/>
</dbReference>
<feature type="chain" id="PRO_5009980971" evidence="5">
    <location>
        <begin position="30"/>
        <end position="313"/>
    </location>
</feature>
<name>X0PDY8_9LACO</name>
<dbReference type="GO" id="GO:1901678">
    <property type="term" value="P:iron coordination entity transport"/>
    <property type="evidence" value="ECO:0007669"/>
    <property type="project" value="UniProtKB-ARBA"/>
</dbReference>
<evidence type="ECO:0000259" key="6">
    <source>
        <dbReference type="PROSITE" id="PS50983"/>
    </source>
</evidence>
<dbReference type="STRING" id="1423734.FC83_GL001055"/>
<reference evidence="7 8" key="1">
    <citation type="journal article" date="2015" name="Genome Announc.">
        <title>Expanding the biotechnology potential of lactobacilli through comparative genomics of 213 strains and associated genera.</title>
        <authorList>
            <person name="Sun Z."/>
            <person name="Harris H.M."/>
            <person name="McCann A."/>
            <person name="Guo C."/>
            <person name="Argimon S."/>
            <person name="Zhang W."/>
            <person name="Yang X."/>
            <person name="Jeffery I.B."/>
            <person name="Cooney J.C."/>
            <person name="Kagawa T.F."/>
            <person name="Liu W."/>
            <person name="Song Y."/>
            <person name="Salvetti E."/>
            <person name="Wrobel A."/>
            <person name="Rasinkangas P."/>
            <person name="Parkhill J."/>
            <person name="Rea M.C."/>
            <person name="O'Sullivan O."/>
            <person name="Ritari J."/>
            <person name="Douillard F.P."/>
            <person name="Paul Ross R."/>
            <person name="Yang R."/>
            <person name="Briner A.E."/>
            <person name="Felis G.E."/>
            <person name="de Vos W.M."/>
            <person name="Barrangou R."/>
            <person name="Klaenhammer T.R."/>
            <person name="Caufield P.W."/>
            <person name="Cui Y."/>
            <person name="Zhang H."/>
            <person name="O'Toole P.W."/>
        </authorList>
    </citation>
    <scope>NUCLEOTIDE SEQUENCE [LARGE SCALE GENOMIC DNA]</scope>
    <source>
        <strain evidence="7 8">DSM 18527</strain>
    </source>
</reference>
<evidence type="ECO:0000256" key="3">
    <source>
        <dbReference type="ARBA" id="ARBA00022448"/>
    </source>
</evidence>
<dbReference type="CDD" id="cd01138">
    <property type="entry name" value="FeuA"/>
    <property type="match status" value="1"/>
</dbReference>
<dbReference type="RefSeq" id="WP_035452222.1">
    <property type="nucleotide sequence ID" value="NZ_AZGA01000084.1"/>
</dbReference>
<dbReference type="AlphaFoldDB" id="X0PDY8"/>
<keyword evidence="3" id="KW-0813">Transport</keyword>
<organism evidence="7 8">
    <name type="scientific">Agrilactobacillus composti DSM 18527 = JCM 14202</name>
    <dbReference type="NCBI Taxonomy" id="1423734"/>
    <lineage>
        <taxon>Bacteria</taxon>
        <taxon>Bacillati</taxon>
        <taxon>Bacillota</taxon>
        <taxon>Bacilli</taxon>
        <taxon>Lactobacillales</taxon>
        <taxon>Lactobacillaceae</taxon>
        <taxon>Agrilactobacillus</taxon>
    </lineage>
</organism>
<dbReference type="InterPro" id="IPR051313">
    <property type="entry name" value="Bact_iron-sidero_bind"/>
</dbReference>
<comment type="subcellular location">
    <subcellularLocation>
        <location evidence="1">Cell envelope</location>
    </subcellularLocation>
</comment>
<dbReference type="eggNOG" id="COG0614">
    <property type="taxonomic scope" value="Bacteria"/>
</dbReference>
<comment type="similarity">
    <text evidence="2">Belongs to the bacterial solute-binding protein 8 family.</text>
</comment>
<keyword evidence="8" id="KW-1185">Reference proteome</keyword>
<dbReference type="PATRIC" id="fig|1423734.3.peg.1068"/>